<gene>
    <name evidence="1" type="ORF">ACFOUT_05160</name>
</gene>
<dbReference type="InterPro" id="IPR022172">
    <property type="entry name" value="DUF3703"/>
</dbReference>
<reference evidence="2" key="1">
    <citation type="journal article" date="2019" name="Int. J. Syst. Evol. Microbiol.">
        <title>The Global Catalogue of Microorganisms (GCM) 10K type strain sequencing project: providing services to taxonomists for standard genome sequencing and annotation.</title>
        <authorList>
            <consortium name="The Broad Institute Genomics Platform"/>
            <consortium name="The Broad Institute Genome Sequencing Center for Infectious Disease"/>
            <person name="Wu L."/>
            <person name="Ma J."/>
        </authorList>
    </citation>
    <scope>NUCLEOTIDE SEQUENCE [LARGE SCALE GENOMIC DNA]</scope>
    <source>
        <strain evidence="2">CECT 7477</strain>
    </source>
</reference>
<dbReference type="EMBL" id="JBHSAW010000004">
    <property type="protein sequence ID" value="MFC4095252.1"/>
    <property type="molecule type" value="Genomic_DNA"/>
</dbReference>
<dbReference type="Pfam" id="PF12487">
    <property type="entry name" value="DUF3703"/>
    <property type="match status" value="1"/>
</dbReference>
<keyword evidence="2" id="KW-1185">Reference proteome</keyword>
<protein>
    <submittedName>
        <fullName evidence="1">DUF3703 domain-containing protein</fullName>
    </submittedName>
</protein>
<dbReference type="RefSeq" id="WP_192461039.1">
    <property type="nucleotide sequence ID" value="NZ_JACYFJ010000001.1"/>
</dbReference>
<name>A0ABV8JKB9_9FLAO</name>
<comment type="caution">
    <text evidence="1">The sequence shown here is derived from an EMBL/GenBank/DDBJ whole genome shotgun (WGS) entry which is preliminary data.</text>
</comment>
<dbReference type="Proteomes" id="UP001595814">
    <property type="component" value="Unassembled WGS sequence"/>
</dbReference>
<organism evidence="1 2">
    <name type="scientific">Euzebyella saccharophila</name>
    <dbReference type="NCBI Taxonomy" id="679664"/>
    <lineage>
        <taxon>Bacteria</taxon>
        <taxon>Pseudomonadati</taxon>
        <taxon>Bacteroidota</taxon>
        <taxon>Flavobacteriia</taxon>
        <taxon>Flavobacteriales</taxon>
        <taxon>Flavobacteriaceae</taxon>
        <taxon>Euzebyella</taxon>
    </lineage>
</organism>
<accession>A0ABV8JKB9</accession>
<evidence type="ECO:0000313" key="2">
    <source>
        <dbReference type="Proteomes" id="UP001595814"/>
    </source>
</evidence>
<evidence type="ECO:0000313" key="1">
    <source>
        <dbReference type="EMBL" id="MFC4095252.1"/>
    </source>
</evidence>
<sequence length="124" mass="14400">MKFNTTIPIGLRALYLDEVSLYRSSLQSGNLPQAWHHLERSHILGQSYPLEHTYTHWLMLKFGFRQRNTKEVLGQVLRLLVGGWKSFIDHVPIGNTGGSNVPPLKRMEMPEDLAKILKKYRKMQ</sequence>
<proteinExistence type="predicted"/>